<dbReference type="PANTHER" id="PTHR30024:SF42">
    <property type="entry name" value="ALIPHATIC SULFONATES-BINDING PROTEIN-RELATED"/>
    <property type="match status" value="1"/>
</dbReference>
<sequence>MQKKWKIVTLLVLVALILAGCGGGQNGNTDQETGSQKVENINISYVKLPLNIPSIIEKKTGLFEEEFKKDGIRVSFPEITEGPKMTEALASGSLDFCNALGGTSAILAAANGVDLKVIGIYSRAPKAFTIMARDENIKSVSDLKDKVIAGPKGTILHQLLLASLAEKDLTSGDVEFINMSIPHAMSALIAGDVDAALIAGPVVPQALEAGAHVIVTGEGLLDATIVIAVSGEFLDRHPDLVERYMKVHHQSIQYMKENLTDVYKMAAEETGISIDTVKQMYGWYDFNPVITDQDIVELQKTQEFLQQADMLTGTINMDDLIVDMTWI</sequence>
<dbReference type="Proteomes" id="UP000013520">
    <property type="component" value="Chromosome"/>
</dbReference>
<dbReference type="Gene3D" id="3.40.190.10">
    <property type="entry name" value="Periplasmic binding protein-like II"/>
    <property type="match status" value="2"/>
</dbReference>
<dbReference type="PANTHER" id="PTHR30024">
    <property type="entry name" value="ALIPHATIC SULFONATES-BINDING PROTEIN-RELATED"/>
    <property type="match status" value="1"/>
</dbReference>
<organism evidence="6 7">
    <name type="scientific">Desulfoscipio gibsoniae DSM 7213</name>
    <dbReference type="NCBI Taxonomy" id="767817"/>
    <lineage>
        <taxon>Bacteria</taxon>
        <taxon>Bacillati</taxon>
        <taxon>Bacillota</taxon>
        <taxon>Clostridia</taxon>
        <taxon>Eubacteriales</taxon>
        <taxon>Desulfallaceae</taxon>
        <taxon>Desulfoscipio</taxon>
    </lineage>
</organism>
<keyword evidence="2" id="KW-0813">Transport</keyword>
<dbReference type="PROSITE" id="PS51257">
    <property type="entry name" value="PROKAR_LIPOPROTEIN"/>
    <property type="match status" value="1"/>
</dbReference>
<dbReference type="NCBIfam" id="TIGR01728">
    <property type="entry name" value="SsuA_fam"/>
    <property type="match status" value="1"/>
</dbReference>
<dbReference type="RefSeq" id="WP_006523792.1">
    <property type="nucleotide sequence ID" value="NC_021184.1"/>
</dbReference>
<feature type="chain" id="PRO_5039420182" evidence="4">
    <location>
        <begin position="27"/>
        <end position="327"/>
    </location>
</feature>
<evidence type="ECO:0000313" key="6">
    <source>
        <dbReference type="EMBL" id="AGL03301.1"/>
    </source>
</evidence>
<dbReference type="eggNOG" id="COG0715">
    <property type="taxonomic scope" value="Bacteria"/>
</dbReference>
<dbReference type="Pfam" id="PF09084">
    <property type="entry name" value="NMT1"/>
    <property type="match status" value="1"/>
</dbReference>
<dbReference type="GO" id="GO:0042597">
    <property type="term" value="C:periplasmic space"/>
    <property type="evidence" value="ECO:0007669"/>
    <property type="project" value="UniProtKB-SubCell"/>
</dbReference>
<dbReference type="CDD" id="cd01008">
    <property type="entry name" value="PBP2_NrtA_SsuA_CpmA_like"/>
    <property type="match status" value="1"/>
</dbReference>
<gene>
    <name evidence="6" type="ORF">Desgi_4025</name>
</gene>
<keyword evidence="3 4" id="KW-0732">Signal</keyword>
<name>R4KUK2_9FIRM</name>
<dbReference type="SUPFAM" id="SSF53850">
    <property type="entry name" value="Periplasmic binding protein-like II"/>
    <property type="match status" value="1"/>
</dbReference>
<feature type="signal peptide" evidence="4">
    <location>
        <begin position="1"/>
        <end position="26"/>
    </location>
</feature>
<comment type="subcellular location">
    <subcellularLocation>
        <location evidence="1">Periplasm</location>
    </subcellularLocation>
</comment>
<dbReference type="InterPro" id="IPR015168">
    <property type="entry name" value="SsuA/THI5"/>
</dbReference>
<evidence type="ECO:0000256" key="3">
    <source>
        <dbReference type="ARBA" id="ARBA00022729"/>
    </source>
</evidence>
<evidence type="ECO:0000259" key="5">
    <source>
        <dbReference type="Pfam" id="PF09084"/>
    </source>
</evidence>
<dbReference type="GO" id="GO:0016020">
    <property type="term" value="C:membrane"/>
    <property type="evidence" value="ECO:0007669"/>
    <property type="project" value="InterPro"/>
</dbReference>
<feature type="domain" description="SsuA/THI5-like" evidence="5">
    <location>
        <begin position="67"/>
        <end position="258"/>
    </location>
</feature>
<dbReference type="InterPro" id="IPR010067">
    <property type="entry name" value="ABC_SsuA_sub-bd"/>
</dbReference>
<dbReference type="STRING" id="767817.Desgi_4025"/>
<dbReference type="AlphaFoldDB" id="R4KUK2"/>
<reference evidence="6 7" key="1">
    <citation type="submission" date="2012-01" db="EMBL/GenBank/DDBJ databases">
        <title>Complete sequence of Desulfotomaculum gibsoniae DSM 7213.</title>
        <authorList>
            <consortium name="US DOE Joint Genome Institute"/>
            <person name="Lucas S."/>
            <person name="Han J."/>
            <person name="Lapidus A."/>
            <person name="Cheng J.-F."/>
            <person name="Goodwin L."/>
            <person name="Pitluck S."/>
            <person name="Peters L."/>
            <person name="Ovchinnikova G."/>
            <person name="Teshima H."/>
            <person name="Detter J.C."/>
            <person name="Han C."/>
            <person name="Tapia R."/>
            <person name="Land M."/>
            <person name="Hauser L."/>
            <person name="Kyrpides N."/>
            <person name="Ivanova N."/>
            <person name="Pagani I."/>
            <person name="Parshina S."/>
            <person name="Plugge C."/>
            <person name="Muyzer G."/>
            <person name="Kuever J."/>
            <person name="Ivanova A."/>
            <person name="Nazina T."/>
            <person name="Klenk H.-P."/>
            <person name="Brambilla E."/>
            <person name="Spring S."/>
            <person name="Stams A.F."/>
            <person name="Woyke T."/>
        </authorList>
    </citation>
    <scope>NUCLEOTIDE SEQUENCE [LARGE SCALE GENOMIC DNA]</scope>
    <source>
        <strain evidence="6 7">DSM 7213</strain>
    </source>
</reference>
<proteinExistence type="predicted"/>
<dbReference type="KEGG" id="dgi:Desgi_4025"/>
<evidence type="ECO:0000256" key="4">
    <source>
        <dbReference type="SAM" id="SignalP"/>
    </source>
</evidence>
<protein>
    <submittedName>
        <fullName evidence="6">ABC transporter, substrate-binding protein, aliphatic sulfonates family</fullName>
    </submittedName>
</protein>
<dbReference type="GO" id="GO:0042626">
    <property type="term" value="F:ATPase-coupled transmembrane transporter activity"/>
    <property type="evidence" value="ECO:0007669"/>
    <property type="project" value="InterPro"/>
</dbReference>
<dbReference type="EMBL" id="CP003273">
    <property type="protein sequence ID" value="AGL03301.1"/>
    <property type="molecule type" value="Genomic_DNA"/>
</dbReference>
<dbReference type="HOGENOM" id="CLU_028871_12_0_9"/>
<evidence type="ECO:0000313" key="7">
    <source>
        <dbReference type="Proteomes" id="UP000013520"/>
    </source>
</evidence>
<evidence type="ECO:0000256" key="2">
    <source>
        <dbReference type="ARBA" id="ARBA00022448"/>
    </source>
</evidence>
<dbReference type="OrthoDB" id="9814375at2"/>
<keyword evidence="7" id="KW-1185">Reference proteome</keyword>
<accession>R4KUK2</accession>
<evidence type="ECO:0000256" key="1">
    <source>
        <dbReference type="ARBA" id="ARBA00004418"/>
    </source>
</evidence>